<dbReference type="AlphaFoldDB" id="A0A9P7J8I2"/>
<dbReference type="EMBL" id="JABBWG010000040">
    <property type="protein sequence ID" value="KAG1807997.1"/>
    <property type="molecule type" value="Genomic_DNA"/>
</dbReference>
<keyword evidence="3" id="KW-1185">Reference proteome</keyword>
<dbReference type="GO" id="GO:0005737">
    <property type="term" value="C:cytoplasm"/>
    <property type="evidence" value="ECO:0007669"/>
    <property type="project" value="TreeGrafter"/>
</dbReference>
<dbReference type="PANTHER" id="PTHR15323:SF6">
    <property type="entry name" value="CELL DIVISION CYCLE PROTEIN 123 HOMOLOG"/>
    <property type="match status" value="1"/>
</dbReference>
<dbReference type="InterPro" id="IPR009772">
    <property type="entry name" value="CDC123"/>
</dbReference>
<evidence type="ECO:0000313" key="2">
    <source>
        <dbReference type="EMBL" id="KAG1807997.1"/>
    </source>
</evidence>
<dbReference type="OrthoDB" id="360540at2759"/>
<name>A0A9P7J8I2_9AGAM</name>
<evidence type="ECO:0000256" key="1">
    <source>
        <dbReference type="ARBA" id="ARBA00011047"/>
    </source>
</evidence>
<dbReference type="RefSeq" id="XP_041188382.1">
    <property type="nucleotide sequence ID" value="XM_041331613.1"/>
</dbReference>
<dbReference type="GeneID" id="64625630"/>
<gene>
    <name evidence="2" type="ORF">BJ212DRAFT_1281372</name>
</gene>
<feature type="non-terminal residue" evidence="2">
    <location>
        <position position="152"/>
    </location>
</feature>
<accession>A0A9P7J8I2</accession>
<protein>
    <submittedName>
        <fullName evidence="2">Uncharacterized protein</fullName>
    </submittedName>
</protein>
<evidence type="ECO:0000313" key="3">
    <source>
        <dbReference type="Proteomes" id="UP000807769"/>
    </source>
</evidence>
<comment type="caution">
    <text evidence="2">The sequence shown here is derived from an EMBL/GenBank/DDBJ whole genome shotgun (WGS) entry which is preliminary data.</text>
</comment>
<reference evidence="2" key="1">
    <citation type="journal article" date="2020" name="New Phytol.">
        <title>Comparative genomics reveals dynamic genome evolution in host specialist ectomycorrhizal fungi.</title>
        <authorList>
            <person name="Lofgren L.A."/>
            <person name="Nguyen N.H."/>
            <person name="Vilgalys R."/>
            <person name="Ruytinx J."/>
            <person name="Liao H.L."/>
            <person name="Branco S."/>
            <person name="Kuo A."/>
            <person name="LaButti K."/>
            <person name="Lipzen A."/>
            <person name="Andreopoulos W."/>
            <person name="Pangilinan J."/>
            <person name="Riley R."/>
            <person name="Hundley H."/>
            <person name="Na H."/>
            <person name="Barry K."/>
            <person name="Grigoriev I.V."/>
            <person name="Stajich J.E."/>
            <person name="Kennedy P.G."/>
        </authorList>
    </citation>
    <scope>NUCLEOTIDE SEQUENCE</scope>
    <source>
        <strain evidence="2">MN1</strain>
    </source>
</reference>
<dbReference type="Pfam" id="PF07065">
    <property type="entry name" value="D123"/>
    <property type="match status" value="2"/>
</dbReference>
<comment type="similarity">
    <text evidence="1">Belongs to the CDC123 family.</text>
</comment>
<dbReference type="Proteomes" id="UP000807769">
    <property type="component" value="Unassembled WGS sequence"/>
</dbReference>
<sequence>CTSPSDVYILLNSSDFISHDLSVNTVFDGCQSDLSNPSPYRLALVLRRCSQRTDALVFLGGKDQVQMAKPYVLYLRRSSYARFTYEDIFDVLMIRDLSRGHVLDFNSYASRTDPFLFTYEELLSVFTQGLSSSKLHIVNSPLHPTAICNVPG</sequence>
<dbReference type="PANTHER" id="PTHR15323">
    <property type="entry name" value="D123 PROTEIN"/>
    <property type="match status" value="1"/>
</dbReference>
<proteinExistence type="inferred from homology"/>
<organism evidence="2 3">
    <name type="scientific">Suillus subaureus</name>
    <dbReference type="NCBI Taxonomy" id="48587"/>
    <lineage>
        <taxon>Eukaryota</taxon>
        <taxon>Fungi</taxon>
        <taxon>Dikarya</taxon>
        <taxon>Basidiomycota</taxon>
        <taxon>Agaricomycotina</taxon>
        <taxon>Agaricomycetes</taxon>
        <taxon>Agaricomycetidae</taxon>
        <taxon>Boletales</taxon>
        <taxon>Suillineae</taxon>
        <taxon>Suillaceae</taxon>
        <taxon>Suillus</taxon>
    </lineage>
</organism>